<dbReference type="SUPFAM" id="SSF53807">
    <property type="entry name" value="Helical backbone' metal receptor"/>
    <property type="match status" value="1"/>
</dbReference>
<dbReference type="Pfam" id="PF01497">
    <property type="entry name" value="Peripla_BP_2"/>
    <property type="match status" value="1"/>
</dbReference>
<dbReference type="Proteomes" id="UP001501410">
    <property type="component" value="Unassembled WGS sequence"/>
</dbReference>
<dbReference type="InterPro" id="IPR050902">
    <property type="entry name" value="ABC_Transporter_SBP"/>
</dbReference>
<sequence>MNRARSALQFVHGNLNAVKMRRIKFSIYVLSAIAVAACGGSGQRAVNSTTKNFDSAKIVSANGSITETLCALGFQKNIVGTDVTSTYPEAISGLPKIGHNRNISAEAIIALHPDLLIGLQQSLNPDLQQQLAAANIRVISLPLVYSVAGTKTLVQSIADSLNVSPKAQQVKDGIDKDLATRVVLKSHPKVLFIYARGAGTLMVAGRNTPASAIIELAGATNAANSFEDFKPLTPEALLESNPDVILMFDSGLESLGGIEGLLKIPGIAQTNAGKRRKVIEMDGQLLTGFGPRLGLAVATLSKELNDAQK</sequence>
<dbReference type="Gene3D" id="3.40.50.1980">
    <property type="entry name" value="Nitrogenase molybdenum iron protein domain"/>
    <property type="match status" value="2"/>
</dbReference>
<reference evidence="3" key="1">
    <citation type="journal article" date="2019" name="Int. J. Syst. Evol. Microbiol.">
        <title>The Global Catalogue of Microorganisms (GCM) 10K type strain sequencing project: providing services to taxonomists for standard genome sequencing and annotation.</title>
        <authorList>
            <consortium name="The Broad Institute Genomics Platform"/>
            <consortium name="The Broad Institute Genome Sequencing Center for Infectious Disease"/>
            <person name="Wu L."/>
            <person name="Ma J."/>
        </authorList>
    </citation>
    <scope>NUCLEOTIDE SEQUENCE [LARGE SCALE GENOMIC DNA]</scope>
    <source>
        <strain evidence="3">JCM 31921</strain>
    </source>
</reference>
<protein>
    <submittedName>
        <fullName evidence="2">Hemin ABC transporter substrate-binding protein</fullName>
    </submittedName>
</protein>
<dbReference type="PANTHER" id="PTHR30535">
    <property type="entry name" value="VITAMIN B12-BINDING PROTEIN"/>
    <property type="match status" value="1"/>
</dbReference>
<comment type="caution">
    <text evidence="2">The sequence shown here is derived from an EMBL/GenBank/DDBJ whole genome shotgun (WGS) entry which is preliminary data.</text>
</comment>
<evidence type="ECO:0000313" key="3">
    <source>
        <dbReference type="Proteomes" id="UP001501410"/>
    </source>
</evidence>
<keyword evidence="3" id="KW-1185">Reference proteome</keyword>
<dbReference type="PROSITE" id="PS50983">
    <property type="entry name" value="FE_B12_PBP"/>
    <property type="match status" value="1"/>
</dbReference>
<dbReference type="InterPro" id="IPR002491">
    <property type="entry name" value="ABC_transptr_periplasmic_BD"/>
</dbReference>
<dbReference type="EMBL" id="BAABEZ010000004">
    <property type="protein sequence ID" value="GAA4450377.1"/>
    <property type="molecule type" value="Genomic_DNA"/>
</dbReference>
<feature type="domain" description="Fe/B12 periplasmic-binding" evidence="1">
    <location>
        <begin position="57"/>
        <end position="309"/>
    </location>
</feature>
<name>A0ABP8MK71_9BACT</name>
<evidence type="ECO:0000259" key="1">
    <source>
        <dbReference type="PROSITE" id="PS50983"/>
    </source>
</evidence>
<organism evidence="2 3">
    <name type="scientific">Rurimicrobium arvi</name>
    <dbReference type="NCBI Taxonomy" id="2049916"/>
    <lineage>
        <taxon>Bacteria</taxon>
        <taxon>Pseudomonadati</taxon>
        <taxon>Bacteroidota</taxon>
        <taxon>Chitinophagia</taxon>
        <taxon>Chitinophagales</taxon>
        <taxon>Chitinophagaceae</taxon>
        <taxon>Rurimicrobium</taxon>
    </lineage>
</organism>
<proteinExistence type="predicted"/>
<accession>A0ABP8MK71</accession>
<dbReference type="PANTHER" id="PTHR30535:SF4">
    <property type="entry name" value="HEMIN-BINDING PERIPLASMIC PROTEIN HMUT"/>
    <property type="match status" value="1"/>
</dbReference>
<gene>
    <name evidence="2" type="ORF">GCM10023092_06100</name>
</gene>
<evidence type="ECO:0000313" key="2">
    <source>
        <dbReference type="EMBL" id="GAA4450377.1"/>
    </source>
</evidence>